<dbReference type="GO" id="GO:0005524">
    <property type="term" value="F:ATP binding"/>
    <property type="evidence" value="ECO:0007669"/>
    <property type="project" value="UniProtKB-UniRule"/>
</dbReference>
<name>A0A4Q0YQA0_9GAMM</name>
<keyword evidence="2 8" id="KW-0554">One-carbon metabolism</keyword>
<dbReference type="CDD" id="cd00477">
    <property type="entry name" value="FTHFS"/>
    <property type="match status" value="1"/>
</dbReference>
<keyword evidence="10" id="KW-1185">Reference proteome</keyword>
<evidence type="ECO:0000256" key="4">
    <source>
        <dbReference type="ARBA" id="ARBA00022741"/>
    </source>
</evidence>
<protein>
    <recommendedName>
        <fullName evidence="8">Formate--tetrahydrofolate ligase</fullName>
        <ecNumber evidence="8">6.3.4.3</ecNumber>
    </recommendedName>
    <alternativeName>
        <fullName evidence="8">Formyltetrahydrofolate synthetase</fullName>
        <shortName evidence="8">FHS</shortName>
        <shortName evidence="8">FTHFS</shortName>
    </alternativeName>
</protein>
<dbReference type="AlphaFoldDB" id="A0A4Q0YQA0"/>
<keyword evidence="3 8" id="KW-0436">Ligase</keyword>
<gene>
    <name evidence="8" type="primary">fhs</name>
    <name evidence="9" type="ORF">CS022_10575</name>
</gene>
<dbReference type="InterPro" id="IPR027417">
    <property type="entry name" value="P-loop_NTPase"/>
</dbReference>
<reference evidence="9 10" key="1">
    <citation type="submission" date="2017-10" db="EMBL/GenBank/DDBJ databases">
        <title>Nyctiphanis sp. nov., isolated from the stomach of the euphausiid Nyctiphanes simplex (Hansen, 1911) in the Gulf of California.</title>
        <authorList>
            <person name="Gomez-Gil B."/>
            <person name="Aguilar-Mendez M."/>
            <person name="Lopez-Cortes A."/>
            <person name="Gomez-Gutierrez J."/>
            <person name="Roque A."/>
            <person name="Lang E."/>
            <person name="Gonzalez-Castillo A."/>
        </authorList>
    </citation>
    <scope>NUCLEOTIDE SEQUENCE [LARGE SCALE GENOMIC DNA]</scope>
    <source>
        <strain evidence="9 10">CAIM 600</strain>
    </source>
</reference>
<dbReference type="OrthoDB" id="9761733at2"/>
<dbReference type="Gene3D" id="3.40.50.300">
    <property type="entry name" value="P-loop containing nucleotide triphosphate hydrolases"/>
    <property type="match status" value="1"/>
</dbReference>
<evidence type="ECO:0000256" key="1">
    <source>
        <dbReference type="ARBA" id="ARBA00004777"/>
    </source>
</evidence>
<evidence type="ECO:0000256" key="8">
    <source>
        <dbReference type="HAMAP-Rule" id="MF_01543"/>
    </source>
</evidence>
<dbReference type="InterPro" id="IPR020628">
    <property type="entry name" value="Formate_THF_ligase_CS"/>
</dbReference>
<comment type="similarity">
    <text evidence="7 8">Belongs to the formate--tetrahydrofolate ligase family.</text>
</comment>
<dbReference type="EMBL" id="PEIB01000011">
    <property type="protein sequence ID" value="RXJ73192.1"/>
    <property type="molecule type" value="Genomic_DNA"/>
</dbReference>
<dbReference type="Gene3D" id="3.30.1510.10">
    <property type="entry name" value="Domain 2, N(10)-formyltetrahydrofolate synthetase"/>
    <property type="match status" value="1"/>
</dbReference>
<keyword evidence="5 8" id="KW-0067">ATP-binding</keyword>
<evidence type="ECO:0000256" key="3">
    <source>
        <dbReference type="ARBA" id="ARBA00022598"/>
    </source>
</evidence>
<evidence type="ECO:0000313" key="9">
    <source>
        <dbReference type="EMBL" id="RXJ73192.1"/>
    </source>
</evidence>
<comment type="pathway">
    <text evidence="1 8">One-carbon metabolism; tetrahydrofolate interconversion.</text>
</comment>
<accession>A0A4Q0YQA0</accession>
<dbReference type="PROSITE" id="PS00721">
    <property type="entry name" value="FTHFS_1"/>
    <property type="match status" value="1"/>
</dbReference>
<dbReference type="FunFam" id="3.30.1510.10:FF:000001">
    <property type="entry name" value="Formate--tetrahydrofolate ligase"/>
    <property type="match status" value="1"/>
</dbReference>
<dbReference type="GO" id="GO:0004329">
    <property type="term" value="F:formate-tetrahydrofolate ligase activity"/>
    <property type="evidence" value="ECO:0007669"/>
    <property type="project" value="UniProtKB-UniRule"/>
</dbReference>
<keyword evidence="4 8" id="KW-0547">Nucleotide-binding</keyword>
<dbReference type="Gene3D" id="3.10.410.10">
    <property type="entry name" value="Formyltetrahydrofolate synthetase, domain 3"/>
    <property type="match status" value="1"/>
</dbReference>
<dbReference type="Pfam" id="PF01268">
    <property type="entry name" value="FTHFS"/>
    <property type="match status" value="1"/>
</dbReference>
<comment type="catalytic activity">
    <reaction evidence="6 8">
        <text>(6S)-5,6,7,8-tetrahydrofolate + formate + ATP = (6R)-10-formyltetrahydrofolate + ADP + phosphate</text>
        <dbReference type="Rhea" id="RHEA:20221"/>
        <dbReference type="ChEBI" id="CHEBI:15740"/>
        <dbReference type="ChEBI" id="CHEBI:30616"/>
        <dbReference type="ChEBI" id="CHEBI:43474"/>
        <dbReference type="ChEBI" id="CHEBI:57453"/>
        <dbReference type="ChEBI" id="CHEBI:195366"/>
        <dbReference type="ChEBI" id="CHEBI:456216"/>
        <dbReference type="EC" id="6.3.4.3"/>
    </reaction>
</comment>
<dbReference type="Proteomes" id="UP000290287">
    <property type="component" value="Unassembled WGS sequence"/>
</dbReference>
<organism evidence="9 10">
    <name type="scientific">Veronia nyctiphanis</name>
    <dbReference type="NCBI Taxonomy" id="1278244"/>
    <lineage>
        <taxon>Bacteria</taxon>
        <taxon>Pseudomonadati</taxon>
        <taxon>Pseudomonadota</taxon>
        <taxon>Gammaproteobacteria</taxon>
        <taxon>Vibrionales</taxon>
        <taxon>Vibrionaceae</taxon>
        <taxon>Veronia</taxon>
    </lineage>
</organism>
<dbReference type="GO" id="GO:0035999">
    <property type="term" value="P:tetrahydrofolate interconversion"/>
    <property type="evidence" value="ECO:0007669"/>
    <property type="project" value="UniProtKB-UniRule"/>
</dbReference>
<proteinExistence type="inferred from homology"/>
<evidence type="ECO:0000256" key="2">
    <source>
        <dbReference type="ARBA" id="ARBA00022563"/>
    </source>
</evidence>
<evidence type="ECO:0000256" key="6">
    <source>
        <dbReference type="ARBA" id="ARBA00049033"/>
    </source>
</evidence>
<sequence length="575" mass="61390">MPKKGEQPPQSEMEPSPEILSDIEIATSVRPESILDVAEKRLGLTPDVLIPYGHHIAKLNIRAFDNPVTELKGKLVLVTAMTPTPAGEGKTTTCIGLSDGLNRLGINASACIREPSLGPCFGMKGGAAGGGRSQAIPMADLNLHFTGDFHAVTAAHNLLASLVDNHLHWGNKVGLDPRRISWRRVVDLNDRALRNLIIGLGGAAHGIPRESGFDITMASEVMAVLCLVTSIDELQQRLGDIIIGVNYDGLPVTVRDLGADGAMTVVLKDAVMPNLIQSLEHNPVWVHGGPFGHIAHGCNSVIATQLALTFSDVVVTEAGFGADLGAEKFIDIKCRQSGLRPHAIVLVCTLRALKMQGGVVKESVALPDSKHLKKGLANLAKHITNIQQFGITPIVAINRHPGDLETELETVKTFVSKHNTHAVIADNWRDGGEGAEALALSVKTAVDGKAPDVEMLYHDDIAVENKIHTLATKLYGAKAVEFSIQAKKQLAEIQRAGFTTLPVCIAKTPYSFSVDPKQLGAPIGHVLTVRELRLLAGAGFIVVICGDVMTMPGLPRRPAAMNFSIDNNGNIKGLF</sequence>
<dbReference type="InterPro" id="IPR000559">
    <property type="entry name" value="Formate_THF_ligase"/>
</dbReference>
<evidence type="ECO:0000256" key="5">
    <source>
        <dbReference type="ARBA" id="ARBA00022840"/>
    </source>
</evidence>
<dbReference type="SUPFAM" id="SSF52540">
    <property type="entry name" value="P-loop containing nucleoside triphosphate hydrolases"/>
    <property type="match status" value="1"/>
</dbReference>
<dbReference type="HAMAP" id="MF_01543">
    <property type="entry name" value="FTHFS"/>
    <property type="match status" value="1"/>
</dbReference>
<comment type="caution">
    <text evidence="9">The sequence shown here is derived from an EMBL/GenBank/DDBJ whole genome shotgun (WGS) entry which is preliminary data.</text>
</comment>
<feature type="binding site" evidence="8">
    <location>
        <begin position="84"/>
        <end position="91"/>
    </location>
    <ligand>
        <name>ATP</name>
        <dbReference type="ChEBI" id="CHEBI:30616"/>
    </ligand>
</feature>
<dbReference type="NCBIfam" id="NF010030">
    <property type="entry name" value="PRK13505.1"/>
    <property type="match status" value="1"/>
</dbReference>
<evidence type="ECO:0000313" key="10">
    <source>
        <dbReference type="Proteomes" id="UP000290287"/>
    </source>
</evidence>
<dbReference type="EC" id="6.3.4.3" evidence="8"/>
<dbReference type="FunFam" id="3.10.410.10:FF:000001">
    <property type="entry name" value="Putative formate--tetrahydrofolate ligase"/>
    <property type="match status" value="1"/>
</dbReference>
<dbReference type="UniPathway" id="UPA00193"/>
<evidence type="ECO:0000256" key="7">
    <source>
        <dbReference type="ARBA" id="ARBA00061363"/>
    </source>
</evidence>